<gene>
    <name evidence="2" type="ORF">PACLA_8A033693</name>
</gene>
<dbReference type="PROSITE" id="PS50026">
    <property type="entry name" value="EGF_3"/>
    <property type="match status" value="1"/>
</dbReference>
<dbReference type="SUPFAM" id="SSF57196">
    <property type="entry name" value="EGF/Laminin"/>
    <property type="match status" value="1"/>
</dbReference>
<dbReference type="OrthoDB" id="6138650at2759"/>
<proteinExistence type="predicted"/>
<comment type="caution">
    <text evidence="1">Lacks conserved residue(s) required for the propagation of feature annotation.</text>
</comment>
<sequence>MFGNIFTHSSVLFFLLVQSVAGFHQTCNTCGRIDFNVEQGVQDRFLDDGRKLMTKIVKSDSECFVECSLDCRCISFSVCENSCQLNAGSRKLVKNSLRHKAGCSYYDFPPFESACGSSSSPPRLCCLPSSSLCYNRATCIVNVTDTTRRFQCKCPTGYYGSQCQIKNPRTCLDYWTDEVKPISRKYIIVDSKGTLYDVFCDFDSEEGLVWTLFESFDVDSMVHVNEIPFTKDCPKNEHDLSWKLSRLPKSVMSEISSRSTFWRATCSYSLYGVDFLDYVRVRLSIMNPLTHNNKFGKEKCSTVDYIDIKGTNCVNCAQKIWQSSNTMLRLRPKRSRLDKCNFDTSKVEHRCDNGTYARLLGQYDVCSDPKYRCSEKTTSTTEFWFGAVKAKYYRNELDAF</sequence>
<keyword evidence="1" id="KW-0245">EGF-like domain</keyword>
<evidence type="ECO:0000313" key="3">
    <source>
        <dbReference type="Proteomes" id="UP001152795"/>
    </source>
</evidence>
<organism evidence="2 3">
    <name type="scientific">Paramuricea clavata</name>
    <name type="common">Red gorgonian</name>
    <name type="synonym">Violescent sea-whip</name>
    <dbReference type="NCBI Taxonomy" id="317549"/>
    <lineage>
        <taxon>Eukaryota</taxon>
        <taxon>Metazoa</taxon>
        <taxon>Cnidaria</taxon>
        <taxon>Anthozoa</taxon>
        <taxon>Octocorallia</taxon>
        <taxon>Malacalcyonacea</taxon>
        <taxon>Plexauridae</taxon>
        <taxon>Paramuricea</taxon>
    </lineage>
</organism>
<dbReference type="PROSITE" id="PS01186">
    <property type="entry name" value="EGF_2"/>
    <property type="match status" value="1"/>
</dbReference>
<keyword evidence="1" id="KW-1015">Disulfide bond</keyword>
<dbReference type="CDD" id="cd00054">
    <property type="entry name" value="EGF_CA"/>
    <property type="match status" value="1"/>
</dbReference>
<dbReference type="PROSITE" id="PS00022">
    <property type="entry name" value="EGF_1"/>
    <property type="match status" value="1"/>
</dbReference>
<dbReference type="AlphaFoldDB" id="A0A6S7GYD2"/>
<feature type="disulfide bond" evidence="1">
    <location>
        <begin position="154"/>
        <end position="163"/>
    </location>
</feature>
<dbReference type="EMBL" id="CACRXK020001489">
    <property type="protein sequence ID" value="CAB3989440.1"/>
    <property type="molecule type" value="Genomic_DNA"/>
</dbReference>
<dbReference type="InterPro" id="IPR000742">
    <property type="entry name" value="EGF"/>
</dbReference>
<evidence type="ECO:0000256" key="1">
    <source>
        <dbReference type="PROSITE-ProRule" id="PRU00076"/>
    </source>
</evidence>
<comment type="caution">
    <text evidence="2">The sequence shown here is derived from an EMBL/GenBank/DDBJ whole genome shotgun (WGS) entry which is preliminary data.</text>
</comment>
<name>A0A6S7GYD2_PARCT</name>
<reference evidence="2" key="1">
    <citation type="submission" date="2020-04" db="EMBL/GenBank/DDBJ databases">
        <authorList>
            <person name="Alioto T."/>
            <person name="Alioto T."/>
            <person name="Gomez Garrido J."/>
        </authorList>
    </citation>
    <scope>NUCLEOTIDE SEQUENCE</scope>
    <source>
        <strain evidence="2">A484AB</strain>
    </source>
</reference>
<accession>A0A6S7GYD2</accession>
<dbReference type="Gene3D" id="2.10.25.10">
    <property type="entry name" value="Laminin"/>
    <property type="match status" value="1"/>
</dbReference>
<protein>
    <submittedName>
        <fullName evidence="2">Uncharacterized protein LOC110065055</fullName>
    </submittedName>
</protein>
<evidence type="ECO:0000313" key="2">
    <source>
        <dbReference type="EMBL" id="CAB3989440.1"/>
    </source>
</evidence>
<keyword evidence="3" id="KW-1185">Reference proteome</keyword>
<dbReference type="Proteomes" id="UP001152795">
    <property type="component" value="Unassembled WGS sequence"/>
</dbReference>